<keyword evidence="3" id="KW-1185">Reference proteome</keyword>
<organism evidence="2 3">
    <name type="scientific">Parasponia andersonii</name>
    <name type="common">Sponia andersonii</name>
    <dbReference type="NCBI Taxonomy" id="3476"/>
    <lineage>
        <taxon>Eukaryota</taxon>
        <taxon>Viridiplantae</taxon>
        <taxon>Streptophyta</taxon>
        <taxon>Embryophyta</taxon>
        <taxon>Tracheophyta</taxon>
        <taxon>Spermatophyta</taxon>
        <taxon>Magnoliopsida</taxon>
        <taxon>eudicotyledons</taxon>
        <taxon>Gunneridae</taxon>
        <taxon>Pentapetalae</taxon>
        <taxon>rosids</taxon>
        <taxon>fabids</taxon>
        <taxon>Rosales</taxon>
        <taxon>Cannabaceae</taxon>
        <taxon>Parasponia</taxon>
    </lineage>
</organism>
<reference evidence="3" key="1">
    <citation type="submission" date="2016-06" db="EMBL/GenBank/DDBJ databases">
        <title>Parallel loss of symbiosis genes in relatives of nitrogen-fixing non-legume Parasponia.</title>
        <authorList>
            <person name="Van Velzen R."/>
            <person name="Holmer R."/>
            <person name="Bu F."/>
            <person name="Rutten L."/>
            <person name="Van Zeijl A."/>
            <person name="Liu W."/>
            <person name="Santuari L."/>
            <person name="Cao Q."/>
            <person name="Sharma T."/>
            <person name="Shen D."/>
            <person name="Roswanjaya Y."/>
            <person name="Wardhani T."/>
            <person name="Kalhor M.S."/>
            <person name="Jansen J."/>
            <person name="Van den Hoogen J."/>
            <person name="Gungor B."/>
            <person name="Hartog M."/>
            <person name="Hontelez J."/>
            <person name="Verver J."/>
            <person name="Yang W.-C."/>
            <person name="Schijlen E."/>
            <person name="Repin R."/>
            <person name="Schilthuizen M."/>
            <person name="Schranz E."/>
            <person name="Heidstra R."/>
            <person name="Miyata K."/>
            <person name="Fedorova E."/>
            <person name="Kohlen W."/>
            <person name="Bisseling T."/>
            <person name="Smit S."/>
            <person name="Geurts R."/>
        </authorList>
    </citation>
    <scope>NUCLEOTIDE SEQUENCE [LARGE SCALE GENOMIC DNA]</scope>
    <source>
        <strain evidence="3">cv. WU1-14</strain>
    </source>
</reference>
<protein>
    <submittedName>
        <fullName evidence="2">Uncharacterized protein</fullName>
    </submittedName>
</protein>
<dbReference type="EMBL" id="JXTB01000485">
    <property type="protein sequence ID" value="PON38791.1"/>
    <property type="molecule type" value="Genomic_DNA"/>
</dbReference>
<accession>A0A2P5AQP1</accession>
<dbReference type="Proteomes" id="UP000237105">
    <property type="component" value="Unassembled WGS sequence"/>
</dbReference>
<dbReference type="AlphaFoldDB" id="A0A2P5AQP1"/>
<name>A0A2P5AQP1_PARAD</name>
<evidence type="ECO:0000256" key="1">
    <source>
        <dbReference type="SAM" id="MobiDB-lite"/>
    </source>
</evidence>
<sequence length="66" mass="7384">MKKEVSFGKSSQNRSESPSKRQHLSVEVYDILNLKRVLEEYGDNSDLVIRSTSDIAAEGNSTPITK</sequence>
<evidence type="ECO:0000313" key="3">
    <source>
        <dbReference type="Proteomes" id="UP000237105"/>
    </source>
</evidence>
<comment type="caution">
    <text evidence="2">The sequence shown here is derived from an EMBL/GenBank/DDBJ whole genome shotgun (WGS) entry which is preliminary data.</text>
</comment>
<feature type="region of interest" description="Disordered" evidence="1">
    <location>
        <begin position="1"/>
        <end position="22"/>
    </location>
</feature>
<evidence type="ECO:0000313" key="2">
    <source>
        <dbReference type="EMBL" id="PON38791.1"/>
    </source>
</evidence>
<proteinExistence type="predicted"/>
<gene>
    <name evidence="2" type="ORF">PanWU01x14_309840</name>
</gene>